<protein>
    <submittedName>
        <fullName evidence="2">Uncharacterized protein</fullName>
    </submittedName>
</protein>
<comment type="caution">
    <text evidence="2">The sequence shown here is derived from an EMBL/GenBank/DDBJ whole genome shotgun (WGS) entry which is preliminary data.</text>
</comment>
<dbReference type="RefSeq" id="WP_344322529.1">
    <property type="nucleotide sequence ID" value="NZ_BAAASZ010000020.1"/>
</dbReference>
<feature type="compositionally biased region" description="Low complexity" evidence="1">
    <location>
        <begin position="1"/>
        <end position="17"/>
    </location>
</feature>
<feature type="region of interest" description="Disordered" evidence="1">
    <location>
        <begin position="1"/>
        <end position="30"/>
    </location>
</feature>
<reference evidence="3" key="1">
    <citation type="journal article" date="2019" name="Int. J. Syst. Evol. Microbiol.">
        <title>The Global Catalogue of Microorganisms (GCM) 10K type strain sequencing project: providing services to taxonomists for standard genome sequencing and annotation.</title>
        <authorList>
            <consortium name="The Broad Institute Genomics Platform"/>
            <consortium name="The Broad Institute Genome Sequencing Center for Infectious Disease"/>
            <person name="Wu L."/>
            <person name="Ma J."/>
        </authorList>
    </citation>
    <scope>NUCLEOTIDE SEQUENCE [LARGE SCALE GENOMIC DNA]</scope>
    <source>
        <strain evidence="3">JCM 6305</strain>
    </source>
</reference>
<proteinExistence type="predicted"/>
<keyword evidence="3" id="KW-1185">Reference proteome</keyword>
<evidence type="ECO:0000313" key="3">
    <source>
        <dbReference type="Proteomes" id="UP001501638"/>
    </source>
</evidence>
<dbReference type="EMBL" id="BAAASZ010000020">
    <property type="protein sequence ID" value="GAA2442098.1"/>
    <property type="molecule type" value="Genomic_DNA"/>
</dbReference>
<gene>
    <name evidence="2" type="ORF">GCM10010405_27010</name>
</gene>
<accession>A0ABP5X1N2</accession>
<organism evidence="2 3">
    <name type="scientific">Streptomyces macrosporus</name>
    <dbReference type="NCBI Taxonomy" id="44032"/>
    <lineage>
        <taxon>Bacteria</taxon>
        <taxon>Bacillati</taxon>
        <taxon>Actinomycetota</taxon>
        <taxon>Actinomycetes</taxon>
        <taxon>Kitasatosporales</taxon>
        <taxon>Streptomycetaceae</taxon>
        <taxon>Streptomyces</taxon>
    </lineage>
</organism>
<name>A0ABP5X1N2_9ACTN</name>
<evidence type="ECO:0000313" key="2">
    <source>
        <dbReference type="EMBL" id="GAA2442098.1"/>
    </source>
</evidence>
<sequence>MTTTHHGAAARHGATGTERADGARESAFLPPHEREEFARRLHQAVNGFVDEPRRSVEEADALFDEVFRRIAALVAERRHGLRAPWHGEGATAETEELRNALRRYRDATEHLLRL</sequence>
<evidence type="ECO:0000256" key="1">
    <source>
        <dbReference type="SAM" id="MobiDB-lite"/>
    </source>
</evidence>
<dbReference type="Proteomes" id="UP001501638">
    <property type="component" value="Unassembled WGS sequence"/>
</dbReference>